<name>A0AAW2ICY7_9NEOP</name>
<organism evidence="3">
    <name type="scientific">Menopon gallinae</name>
    <name type="common">poultry shaft louse</name>
    <dbReference type="NCBI Taxonomy" id="328185"/>
    <lineage>
        <taxon>Eukaryota</taxon>
        <taxon>Metazoa</taxon>
        <taxon>Ecdysozoa</taxon>
        <taxon>Arthropoda</taxon>
        <taxon>Hexapoda</taxon>
        <taxon>Insecta</taxon>
        <taxon>Pterygota</taxon>
        <taxon>Neoptera</taxon>
        <taxon>Paraneoptera</taxon>
        <taxon>Psocodea</taxon>
        <taxon>Troctomorpha</taxon>
        <taxon>Phthiraptera</taxon>
        <taxon>Amblycera</taxon>
        <taxon>Menoponidae</taxon>
        <taxon>Menopon</taxon>
    </lineage>
</organism>
<dbReference type="FunFam" id="2.60.260.20:FF:000026">
    <property type="entry name" value="Uncharacterized protein, isoform B"/>
    <property type="match status" value="1"/>
</dbReference>
<dbReference type="PROSITE" id="PS00636">
    <property type="entry name" value="DNAJ_1"/>
    <property type="match status" value="1"/>
</dbReference>
<dbReference type="EMBL" id="JARGDH010000001">
    <property type="protein sequence ID" value="KAL0279638.1"/>
    <property type="molecule type" value="Genomic_DNA"/>
</dbReference>
<dbReference type="GO" id="GO:0005829">
    <property type="term" value="C:cytosol"/>
    <property type="evidence" value="ECO:0007669"/>
    <property type="project" value="TreeGrafter"/>
</dbReference>
<comment type="caution">
    <text evidence="3">The sequence shown here is derived from an EMBL/GenBank/DDBJ whole genome shotgun (WGS) entry which is preliminary data.</text>
</comment>
<dbReference type="Gene3D" id="1.10.287.110">
    <property type="entry name" value="DnaJ domain"/>
    <property type="match status" value="1"/>
</dbReference>
<dbReference type="InterPro" id="IPR051339">
    <property type="entry name" value="DnaJ_subfamily_B"/>
</dbReference>
<dbReference type="CDD" id="cd10747">
    <property type="entry name" value="DnaJ_C"/>
    <property type="match status" value="1"/>
</dbReference>
<dbReference type="AlphaFoldDB" id="A0AAW2ICY7"/>
<dbReference type="SUPFAM" id="SSF49493">
    <property type="entry name" value="HSP40/DnaJ peptide-binding domain"/>
    <property type="match status" value="2"/>
</dbReference>
<evidence type="ECO:0000313" key="3">
    <source>
        <dbReference type="EMBL" id="KAL0279638.1"/>
    </source>
</evidence>
<dbReference type="SMART" id="SM00271">
    <property type="entry name" value="DnaJ"/>
    <property type="match status" value="1"/>
</dbReference>
<feature type="domain" description="J" evidence="2">
    <location>
        <begin position="4"/>
        <end position="68"/>
    </location>
</feature>
<accession>A0AAW2ICY7</accession>
<dbReference type="InterPro" id="IPR001623">
    <property type="entry name" value="DnaJ_domain"/>
</dbReference>
<protein>
    <recommendedName>
        <fullName evidence="2">J domain-containing protein</fullName>
    </recommendedName>
</protein>
<dbReference type="PANTHER" id="PTHR24078:SF553">
    <property type="entry name" value="DNAJ HOMOLOG SUBFAMILY B MEMBER 5"/>
    <property type="match status" value="1"/>
</dbReference>
<dbReference type="PRINTS" id="PR00625">
    <property type="entry name" value="JDOMAIN"/>
</dbReference>
<keyword evidence="1" id="KW-0143">Chaperone</keyword>
<dbReference type="PROSITE" id="PS50076">
    <property type="entry name" value="DNAJ_2"/>
    <property type="match status" value="1"/>
</dbReference>
<dbReference type="Gene3D" id="2.60.260.20">
    <property type="entry name" value="Urease metallochaperone UreE, N-terminal domain"/>
    <property type="match status" value="2"/>
</dbReference>
<dbReference type="PANTHER" id="PTHR24078">
    <property type="entry name" value="DNAJ HOMOLOG SUBFAMILY C MEMBER"/>
    <property type="match status" value="1"/>
</dbReference>
<dbReference type="FunFam" id="2.60.260.20:FF:000002">
    <property type="entry name" value="Dnaj homolog subfamily b member"/>
    <property type="match status" value="1"/>
</dbReference>
<evidence type="ECO:0000259" key="2">
    <source>
        <dbReference type="PROSITE" id="PS50076"/>
    </source>
</evidence>
<dbReference type="CDD" id="cd06257">
    <property type="entry name" value="DnaJ"/>
    <property type="match status" value="1"/>
</dbReference>
<proteinExistence type="predicted"/>
<dbReference type="GO" id="GO:0051082">
    <property type="term" value="F:unfolded protein binding"/>
    <property type="evidence" value="ECO:0007669"/>
    <property type="project" value="InterPro"/>
</dbReference>
<evidence type="ECO:0000256" key="1">
    <source>
        <dbReference type="ARBA" id="ARBA00023186"/>
    </source>
</evidence>
<dbReference type="GO" id="GO:0006457">
    <property type="term" value="P:protein folding"/>
    <property type="evidence" value="ECO:0007669"/>
    <property type="project" value="InterPro"/>
</dbReference>
<dbReference type="InterPro" id="IPR036869">
    <property type="entry name" value="J_dom_sf"/>
</dbReference>
<dbReference type="EMBL" id="JARGDH010000001">
    <property type="protein sequence ID" value="KAL0279640.1"/>
    <property type="molecule type" value="Genomic_DNA"/>
</dbReference>
<gene>
    <name evidence="3" type="ORF">PYX00_001148</name>
</gene>
<dbReference type="Pfam" id="PF00226">
    <property type="entry name" value="DnaJ"/>
    <property type="match status" value="1"/>
</dbReference>
<dbReference type="Pfam" id="PF01556">
    <property type="entry name" value="DnaJ_C"/>
    <property type="match status" value="1"/>
</dbReference>
<dbReference type="SUPFAM" id="SSF46565">
    <property type="entry name" value="Chaperone J-domain"/>
    <property type="match status" value="1"/>
</dbReference>
<sequence length="341" mass="38651">MGKNYYNILDISKDATDEEIKKAYRRLALKYHPDKNKSPGADEKFKEVAEAYEVLSDKKKRAMFDEYMEGGSKGTFTGQGVSGQNFHYDFHGDPRATFAQFFGSTDPFHFFGAERGGFDFSADDMMDVDSDMYSARHYGGRPRGWRTQSFTLGNQWPNDKLQQDPPIEHALFLSLEDVYSGCTKKMKISRRVLEADGAIKREEKVLTIHVKPGWKEGTKITFQKEGDRLRNRVPADIVFIVKDKPHHLFKRVGSDIIYTAKITLKQALCGGQIEVPTLTGGKHVIDHSREVIKPTTTKRISGLGLPLPKESSERGDLIVTFDIKFPDSLPQTVKDILYDTL</sequence>
<dbReference type="InterPro" id="IPR002939">
    <property type="entry name" value="DnaJ_C"/>
</dbReference>
<dbReference type="InterPro" id="IPR008971">
    <property type="entry name" value="HSP40/DnaJ_pept-bd"/>
</dbReference>
<dbReference type="GO" id="GO:0051087">
    <property type="term" value="F:protein-folding chaperone binding"/>
    <property type="evidence" value="ECO:0007669"/>
    <property type="project" value="TreeGrafter"/>
</dbReference>
<reference evidence="3" key="1">
    <citation type="journal article" date="2024" name="Gigascience">
        <title>Chromosome-level genome of the poultry shaft louse Menopon gallinae provides insight into the host-switching and adaptive evolution of parasitic lice.</title>
        <authorList>
            <person name="Xu Y."/>
            <person name="Ma L."/>
            <person name="Liu S."/>
            <person name="Liang Y."/>
            <person name="Liu Q."/>
            <person name="He Z."/>
            <person name="Tian L."/>
            <person name="Duan Y."/>
            <person name="Cai W."/>
            <person name="Li H."/>
            <person name="Song F."/>
        </authorList>
    </citation>
    <scope>NUCLEOTIDE SEQUENCE</scope>
    <source>
        <strain evidence="3">Cailab_2023a</strain>
    </source>
</reference>
<dbReference type="InterPro" id="IPR018253">
    <property type="entry name" value="DnaJ_domain_CS"/>
</dbReference>